<dbReference type="AlphaFoldDB" id="A0A4Q0XH59"/>
<gene>
    <name evidence="5" type="ORF">ESZ48_07365</name>
</gene>
<dbReference type="GO" id="GO:0006542">
    <property type="term" value="P:glutamine biosynthetic process"/>
    <property type="evidence" value="ECO:0007669"/>
    <property type="project" value="InterPro"/>
</dbReference>
<comment type="similarity">
    <text evidence="1 2">Belongs to the glutamine synthetase family.</text>
</comment>
<dbReference type="GO" id="GO:0004356">
    <property type="term" value="F:glutamine synthetase activity"/>
    <property type="evidence" value="ECO:0007669"/>
    <property type="project" value="InterPro"/>
</dbReference>
<dbReference type="SMART" id="SM01230">
    <property type="entry name" value="Gln-synt_C"/>
    <property type="match status" value="1"/>
</dbReference>
<evidence type="ECO:0000313" key="6">
    <source>
        <dbReference type="Proteomes" id="UP000289792"/>
    </source>
</evidence>
<feature type="domain" description="GS beta-grasp" evidence="3">
    <location>
        <begin position="84"/>
        <end position="173"/>
    </location>
</feature>
<sequence length="728" mass="82090">MSTLRFYAIKKTLNRKPVHIEEKQRRSEIFGANVFNEATMRQFLTKEAFNSVMAAVETGAKIDRSVADHISTGMKEWSISKGATHYSHWFQPLTGSTAEKHDAFFETIGNGLAIEKFGGTQLVQQEPDASSFPNGGIRNTFEARGYTAWDPTSPAFIYGTTLCIPTVFVSYTGEALDYKTPLLRALFAMDTAAVAVCKYFDKNVKKVNTSLGWEQEYFLIDSALAASRPDIVQTGRTLLGHSAAKGQQLDDHYFGSIPARALAYMRDLEVECMLLGIPVKTRHNEVAPNQFELAPIYDEANLAVDHNSLLMDVMHKVAERHNFRVLFHEKPFAGVNGSGKHNNWSLTTDTGINLLGPGKTPMSNLQFLTFFINTIKAVNDNEELLRAAIASASNDHRLGANEAPPAIMSVFIGEQLTGVLNELENVTNGKLSPEEKTELKLNVVGKIPDVLLDNTDRNRTSPFAFTGNKFEFRAVGSTANCANPMTVLNTIVAKQLRDFKLEVDKLIKKKEMKKDDAIFNVLRDYIKKSKNILFEGNGYGEAWQEEAAKRGLSNHRTTPEALKAKVSEKAIKLFEDMGVMNRIESESRYEIEMEDYILRIQIEGRVLGDIARNHIVPVAVQYQNRLIKNVKGLKEIYGKDFKKFAQEQLNLIEDISGHISSINSDVTRMTDERRTANLIEDFEIRANDYCFKVKPLFDSIRYHCDKLELLVDDELWPMTKYRELLFTN</sequence>
<dbReference type="InterPro" id="IPR014746">
    <property type="entry name" value="Gln_synth/guanido_kin_cat_dom"/>
</dbReference>
<keyword evidence="6" id="KW-1185">Reference proteome</keyword>
<dbReference type="PANTHER" id="PTHR42974">
    <property type="entry name" value="GLUTAMINE SYNTHETASE"/>
    <property type="match status" value="1"/>
</dbReference>
<reference evidence="5 6" key="1">
    <citation type="submission" date="2019-01" db="EMBL/GenBank/DDBJ databases">
        <title>Genome sequence of the Antarctic species Gelidibacter gilvus ACAM 158(T).</title>
        <authorList>
            <person name="Bowman J.P."/>
        </authorList>
    </citation>
    <scope>NUCLEOTIDE SEQUENCE [LARGE SCALE GENOMIC DNA]</scope>
    <source>
        <strain evidence="5 6">IC158</strain>
    </source>
</reference>
<dbReference type="InterPro" id="IPR052725">
    <property type="entry name" value="GS_Type-3"/>
</dbReference>
<dbReference type="InterPro" id="IPR022147">
    <property type="entry name" value="GSIII_N"/>
</dbReference>
<feature type="domain" description="GS catalytic" evidence="4">
    <location>
        <begin position="178"/>
        <end position="615"/>
    </location>
</feature>
<dbReference type="PANTHER" id="PTHR42974:SF1">
    <property type="entry name" value="TYPE-3 GLUTAMINE SYNTHETASE"/>
    <property type="match status" value="1"/>
</dbReference>
<dbReference type="InterPro" id="IPR008147">
    <property type="entry name" value="Gln_synt_N"/>
</dbReference>
<name>A0A4Q0XH59_9FLAO</name>
<dbReference type="OrthoDB" id="9807095at2"/>
<dbReference type="Proteomes" id="UP000289792">
    <property type="component" value="Unassembled WGS sequence"/>
</dbReference>
<evidence type="ECO:0000259" key="3">
    <source>
        <dbReference type="PROSITE" id="PS51986"/>
    </source>
</evidence>
<dbReference type="PROSITE" id="PS00181">
    <property type="entry name" value="GLNA_ATP"/>
    <property type="match status" value="1"/>
</dbReference>
<evidence type="ECO:0000259" key="4">
    <source>
        <dbReference type="PROSITE" id="PS51987"/>
    </source>
</evidence>
<organism evidence="5 6">
    <name type="scientific">Gelidibacter gilvus</name>
    <dbReference type="NCBI Taxonomy" id="59602"/>
    <lineage>
        <taxon>Bacteria</taxon>
        <taxon>Pseudomonadati</taxon>
        <taxon>Bacteroidota</taxon>
        <taxon>Flavobacteriia</taxon>
        <taxon>Flavobacteriales</taxon>
        <taxon>Flavobacteriaceae</taxon>
        <taxon>Gelidibacter</taxon>
    </lineage>
</organism>
<dbReference type="Gene3D" id="3.30.590.10">
    <property type="entry name" value="Glutamine synthetase/guanido kinase, catalytic domain"/>
    <property type="match status" value="1"/>
</dbReference>
<dbReference type="Pfam" id="PF18318">
    <property type="entry name" value="Gln-synt_C-ter"/>
    <property type="match status" value="1"/>
</dbReference>
<dbReference type="SUPFAM" id="SSF55931">
    <property type="entry name" value="Glutamine synthetase/guanido kinase"/>
    <property type="match status" value="1"/>
</dbReference>
<dbReference type="PROSITE" id="PS51987">
    <property type="entry name" value="GS_CATALYTIC"/>
    <property type="match status" value="1"/>
</dbReference>
<dbReference type="InterPro" id="IPR027303">
    <property type="entry name" value="Gln_synth_gly_rich_site"/>
</dbReference>
<dbReference type="EMBL" id="SDDZ01000003">
    <property type="protein sequence ID" value="RXJ50570.1"/>
    <property type="molecule type" value="Genomic_DNA"/>
</dbReference>
<dbReference type="InterPro" id="IPR040577">
    <property type="entry name" value="Gln-synt_C"/>
</dbReference>
<evidence type="ECO:0000256" key="1">
    <source>
        <dbReference type="PROSITE-ProRule" id="PRU01330"/>
    </source>
</evidence>
<evidence type="ECO:0000256" key="2">
    <source>
        <dbReference type="RuleBase" id="RU000384"/>
    </source>
</evidence>
<protein>
    <submittedName>
        <fullName evidence="5">Glutamine synthetase type III</fullName>
    </submittedName>
</protein>
<dbReference type="Gene3D" id="1.20.120.1560">
    <property type="match status" value="1"/>
</dbReference>
<dbReference type="PROSITE" id="PS51986">
    <property type="entry name" value="GS_BETA_GRASP"/>
    <property type="match status" value="1"/>
</dbReference>
<comment type="caution">
    <text evidence="5">The sequence shown here is derived from an EMBL/GenBank/DDBJ whole genome shotgun (WGS) entry which is preliminary data.</text>
</comment>
<evidence type="ECO:0000313" key="5">
    <source>
        <dbReference type="EMBL" id="RXJ50570.1"/>
    </source>
</evidence>
<accession>A0A4Q0XH59</accession>
<dbReference type="RefSeq" id="WP_129016688.1">
    <property type="nucleotide sequence ID" value="NZ_SDDZ01000003.1"/>
</dbReference>
<proteinExistence type="inferred from homology"/>
<dbReference type="Pfam" id="PF00120">
    <property type="entry name" value="Gln-synt_C"/>
    <property type="match status" value="1"/>
</dbReference>
<dbReference type="InterPro" id="IPR008146">
    <property type="entry name" value="Gln_synth_cat_dom"/>
</dbReference>
<dbReference type="Pfam" id="PF12437">
    <property type="entry name" value="GSIII_N"/>
    <property type="match status" value="1"/>
</dbReference>